<name>W6MJ68_9ASCO</name>
<keyword evidence="22" id="KW-1185">Reference proteome</keyword>
<dbReference type="InterPro" id="IPR023213">
    <property type="entry name" value="CAT-like_dom_sf"/>
</dbReference>
<keyword evidence="5 19" id="KW-0808">Transferase</keyword>
<keyword evidence="13 19" id="KW-0012">Acyltransferase</keyword>
<dbReference type="AlphaFoldDB" id="W6MJ68"/>
<protein>
    <recommendedName>
        <fullName evidence="17">Carnitine O-acetyltransferase, mitochondrial</fullName>
        <ecNumber evidence="16">2.3.1.7</ecNumber>
    </recommendedName>
</protein>
<dbReference type="HOGENOM" id="CLU_013513_5_1_1"/>
<evidence type="ECO:0000256" key="10">
    <source>
        <dbReference type="ARBA" id="ARBA00023128"/>
    </source>
</evidence>
<dbReference type="EMBL" id="HG793125">
    <property type="protein sequence ID" value="CDK24472.1"/>
    <property type="molecule type" value="Genomic_DNA"/>
</dbReference>
<dbReference type="InterPro" id="IPR042231">
    <property type="entry name" value="Cho/carn_acyl_trans_2"/>
</dbReference>
<gene>
    <name evidence="21" type="ORF">KUCA_T00000435001</name>
</gene>
<comment type="function">
    <text evidence="15">Carnitine acetylase is specific for short chain fatty acids. Carnitine acetylase seems to affect the flux through the pyruvate dehydrogenase complex. It may be involved as well in the transport of acetyl-CoA into mitochondria.</text>
</comment>
<evidence type="ECO:0000259" key="20">
    <source>
        <dbReference type="Pfam" id="PF00755"/>
    </source>
</evidence>
<dbReference type="Pfam" id="PF00755">
    <property type="entry name" value="Carn_acyltransf"/>
    <property type="match status" value="1"/>
</dbReference>
<keyword evidence="6" id="KW-0999">Mitochondrion inner membrane</keyword>
<dbReference type="PANTHER" id="PTHR22589:SF103">
    <property type="entry name" value="CARNITINE O-ACETYL-TRANSFERASE, ISOFORM A-RELATED"/>
    <property type="match status" value="1"/>
</dbReference>
<keyword evidence="11" id="KW-0472">Membrane</keyword>
<dbReference type="GO" id="GO:0006631">
    <property type="term" value="P:fatty acid metabolic process"/>
    <property type="evidence" value="ECO:0007669"/>
    <property type="project" value="UniProtKB-KW"/>
</dbReference>
<evidence type="ECO:0000256" key="8">
    <source>
        <dbReference type="ARBA" id="ARBA00022946"/>
    </source>
</evidence>
<evidence type="ECO:0000256" key="7">
    <source>
        <dbReference type="ARBA" id="ARBA00022832"/>
    </source>
</evidence>
<evidence type="ECO:0000313" key="21">
    <source>
        <dbReference type="EMBL" id="CDK24472.1"/>
    </source>
</evidence>
<feature type="domain" description="Choline/carnitine acyltransferase" evidence="20">
    <location>
        <begin position="47"/>
        <end position="600"/>
    </location>
</feature>
<dbReference type="GeneID" id="34517877"/>
<feature type="active site" description="Proton acceptor" evidence="18">
    <location>
        <position position="346"/>
    </location>
</feature>
<keyword evidence="9" id="KW-0443">Lipid metabolism</keyword>
<dbReference type="FunFam" id="3.30.559.70:FF:000007">
    <property type="entry name" value="Carnitine O-acetyltransferase, mitochondrial"/>
    <property type="match status" value="1"/>
</dbReference>
<evidence type="ECO:0000256" key="11">
    <source>
        <dbReference type="ARBA" id="ARBA00023136"/>
    </source>
</evidence>
<sequence>MIRTLARSRLSKPLFVKMPVIDPPRQLSSTSTRKGDLFKYQAELPSLPVPDLQHTKDLYLRSIAPLYPGGTEDAAYVKYAEKVNDFFKQDGDATNLQLRLQNLASGERNWLSTWWNNYAYLEYRDPVSPFVSYFFSHRDVNSEICKDQLLKAAALTSEIVKFREKIETETLAPELVRGKPFCMESFKWMFNNSRIPLPQRDGSVKFDSSEHRYLTVLCQDRIYKVYHHDVEGNVLSPAEIHHQLYEVLIDARSKPKVVSPLGILTSANRDVWATAYAELQKSPVNLASLETIHASSFVLCLDDNVPVTIVEKSRNAWHGNGTNRWFDKPVEIFVARNGSSGFLGEHSLMDGTPTLSMNDHVASTVAKMKLEEFGGESQGRVQHWEELNFDITPATQTSITAQVSEFHKTVNGLDINVWQYPGLGKSLIKQFKCSPDAFIQMLIQLAYYKMTGISRPTYESASTRRFFGGRTEACRSVSLESLEFVRAWEDPSIPASVKVAKFRAAVDSHVSYITQASNGQGVDRHLFGLKQLYQPGESIHEIFTDPMYSYSSHWYLSTSQLSSEWFNGYGWSPVVPDGFGLAYMLNNEWMHVNITVFKDNSLGLRADAMAYYLSRAADELKELLSKEIPIKAKL</sequence>
<dbReference type="GO" id="GO:0005743">
    <property type="term" value="C:mitochondrial inner membrane"/>
    <property type="evidence" value="ECO:0007669"/>
    <property type="project" value="UniProtKB-SubCell"/>
</dbReference>
<evidence type="ECO:0000256" key="19">
    <source>
        <dbReference type="RuleBase" id="RU003801"/>
    </source>
</evidence>
<dbReference type="GO" id="GO:0004092">
    <property type="term" value="F:carnitine O-acetyltransferase activity"/>
    <property type="evidence" value="ECO:0007669"/>
    <property type="project" value="UniProtKB-EC"/>
</dbReference>
<evidence type="ECO:0000256" key="18">
    <source>
        <dbReference type="PIRSR" id="PIRSR600542-1"/>
    </source>
</evidence>
<evidence type="ECO:0000256" key="2">
    <source>
        <dbReference type="ARBA" id="ARBA00004443"/>
    </source>
</evidence>
<dbReference type="InterPro" id="IPR039551">
    <property type="entry name" value="Cho/carn_acyl_trans"/>
</dbReference>
<evidence type="ECO:0000313" key="22">
    <source>
        <dbReference type="Proteomes" id="UP000019384"/>
    </source>
</evidence>
<keyword evidence="7" id="KW-0276">Fatty acid metabolism</keyword>
<dbReference type="InterPro" id="IPR000542">
    <property type="entry name" value="Carn_acyl_trans"/>
</dbReference>
<dbReference type="Gene3D" id="3.30.559.70">
    <property type="entry name" value="Choline/Carnitine o-acyltransferase, domain 2"/>
    <property type="match status" value="1"/>
</dbReference>
<keyword evidence="4" id="KW-0813">Transport</keyword>
<dbReference type="SUPFAM" id="SSF52777">
    <property type="entry name" value="CoA-dependent acyltransferases"/>
    <property type="match status" value="2"/>
</dbReference>
<dbReference type="GO" id="GO:0009437">
    <property type="term" value="P:carnitine metabolic process"/>
    <property type="evidence" value="ECO:0007669"/>
    <property type="project" value="EnsemblFungi"/>
</dbReference>
<evidence type="ECO:0000256" key="5">
    <source>
        <dbReference type="ARBA" id="ARBA00022679"/>
    </source>
</evidence>
<proteinExistence type="inferred from homology"/>
<evidence type="ECO:0000256" key="1">
    <source>
        <dbReference type="ARBA" id="ARBA00004275"/>
    </source>
</evidence>
<dbReference type="STRING" id="1382522.W6MJ68"/>
<comment type="catalytic activity">
    <reaction evidence="14">
        <text>(R)-carnitine + acetyl-CoA = O-acetyl-(R)-carnitine + CoA</text>
        <dbReference type="Rhea" id="RHEA:21136"/>
        <dbReference type="ChEBI" id="CHEBI:16347"/>
        <dbReference type="ChEBI" id="CHEBI:57287"/>
        <dbReference type="ChEBI" id="CHEBI:57288"/>
        <dbReference type="ChEBI" id="CHEBI:57589"/>
        <dbReference type="EC" id="2.3.1.7"/>
    </reaction>
</comment>
<evidence type="ECO:0000256" key="6">
    <source>
        <dbReference type="ARBA" id="ARBA00022792"/>
    </source>
</evidence>
<evidence type="ECO:0000256" key="9">
    <source>
        <dbReference type="ARBA" id="ARBA00023098"/>
    </source>
</evidence>
<keyword evidence="8" id="KW-0809">Transit peptide</keyword>
<keyword evidence="12" id="KW-0576">Peroxisome</keyword>
<evidence type="ECO:0000256" key="3">
    <source>
        <dbReference type="ARBA" id="ARBA00005232"/>
    </source>
</evidence>
<dbReference type="GO" id="GO:0005777">
    <property type="term" value="C:peroxisome"/>
    <property type="evidence" value="ECO:0007669"/>
    <property type="project" value="UniProtKB-SubCell"/>
</dbReference>
<dbReference type="Gene3D" id="3.30.559.10">
    <property type="entry name" value="Chloramphenicol acetyltransferase-like domain"/>
    <property type="match status" value="1"/>
</dbReference>
<organism evidence="21 22">
    <name type="scientific">Kuraishia capsulata CBS 1993</name>
    <dbReference type="NCBI Taxonomy" id="1382522"/>
    <lineage>
        <taxon>Eukaryota</taxon>
        <taxon>Fungi</taxon>
        <taxon>Dikarya</taxon>
        <taxon>Ascomycota</taxon>
        <taxon>Saccharomycotina</taxon>
        <taxon>Pichiomycetes</taxon>
        <taxon>Pichiales</taxon>
        <taxon>Pichiaceae</taxon>
        <taxon>Kuraishia</taxon>
    </lineage>
</organism>
<reference evidence="21" key="2">
    <citation type="submission" date="2014-02" db="EMBL/GenBank/DDBJ databases">
        <title>Complete DNA sequence of /Kuraishia capsulata/ illustrates novel genomic features among budding yeasts (/Saccharomycotina/).</title>
        <authorList>
            <person name="Morales L."/>
            <person name="Noel B."/>
            <person name="Porcel B."/>
            <person name="Marcet-Houben M."/>
            <person name="Hullo M-F."/>
            <person name="Sacerdot C."/>
            <person name="Tekaia F."/>
            <person name="Leh-Louis V."/>
            <person name="Despons L."/>
            <person name="Khanna V."/>
            <person name="Aury J-M."/>
            <person name="Barbe V."/>
            <person name="Couloux A."/>
            <person name="Labadie K."/>
            <person name="Pelletier E."/>
            <person name="Souciet J-L."/>
            <person name="Boekhout T."/>
            <person name="Gabaldon T."/>
            <person name="Wincker P."/>
            <person name="Dujon B."/>
        </authorList>
    </citation>
    <scope>NUCLEOTIDE SEQUENCE</scope>
    <source>
        <strain evidence="21">CBS 1993</strain>
    </source>
</reference>
<dbReference type="RefSeq" id="XP_022456489.1">
    <property type="nucleotide sequence ID" value="XM_022604975.1"/>
</dbReference>
<accession>W6MJ68</accession>
<evidence type="ECO:0000256" key="12">
    <source>
        <dbReference type="ARBA" id="ARBA00023140"/>
    </source>
</evidence>
<evidence type="ECO:0000256" key="4">
    <source>
        <dbReference type="ARBA" id="ARBA00022448"/>
    </source>
</evidence>
<dbReference type="OrthoDB" id="240216at2759"/>
<evidence type="ECO:0000256" key="14">
    <source>
        <dbReference type="ARBA" id="ARBA00052702"/>
    </source>
</evidence>
<dbReference type="PROSITE" id="PS00440">
    <property type="entry name" value="ACYLTRANSF_C_2"/>
    <property type="match status" value="1"/>
</dbReference>
<comment type="subcellular location">
    <subcellularLocation>
        <location evidence="2">Mitochondrion inner membrane</location>
        <topology evidence="2">Peripheral membrane protein</topology>
        <orientation evidence="2">Matrix side</orientation>
    </subcellularLocation>
    <subcellularLocation>
        <location evidence="1">Peroxisome</location>
    </subcellularLocation>
</comment>
<comment type="similarity">
    <text evidence="3 19">Belongs to the carnitine/choline acetyltransferase family.</text>
</comment>
<keyword evidence="10" id="KW-0496">Mitochondrion</keyword>
<reference evidence="21" key="1">
    <citation type="submission" date="2013-12" db="EMBL/GenBank/DDBJ databases">
        <authorList>
            <person name="Genoscope - CEA"/>
        </authorList>
    </citation>
    <scope>NUCLEOTIDE SEQUENCE</scope>
    <source>
        <strain evidence="21">CBS 1993</strain>
    </source>
</reference>
<evidence type="ECO:0000256" key="13">
    <source>
        <dbReference type="ARBA" id="ARBA00023315"/>
    </source>
</evidence>
<dbReference type="Proteomes" id="UP000019384">
    <property type="component" value="Unassembled WGS sequence"/>
</dbReference>
<dbReference type="EC" id="2.3.1.7" evidence="16"/>
<evidence type="ECO:0000256" key="16">
    <source>
        <dbReference type="ARBA" id="ARBA00066910"/>
    </source>
</evidence>
<evidence type="ECO:0000256" key="15">
    <source>
        <dbReference type="ARBA" id="ARBA00053195"/>
    </source>
</evidence>
<dbReference type="PANTHER" id="PTHR22589">
    <property type="entry name" value="CARNITINE O-ACYLTRANSFERASE"/>
    <property type="match status" value="1"/>
</dbReference>
<evidence type="ECO:0000256" key="17">
    <source>
        <dbReference type="ARBA" id="ARBA00073438"/>
    </source>
</evidence>